<name>A0AAE4VKB5_9RICK</name>
<feature type="region of interest" description="Disordered" evidence="1">
    <location>
        <begin position="48"/>
        <end position="70"/>
    </location>
</feature>
<dbReference type="RefSeq" id="WP_322498349.1">
    <property type="nucleotide sequence ID" value="NZ_JARGYU010000001.1"/>
</dbReference>
<feature type="compositionally biased region" description="Polar residues" evidence="1">
    <location>
        <begin position="48"/>
        <end position="57"/>
    </location>
</feature>
<comment type="caution">
    <text evidence="3">The sequence shown here is derived from an EMBL/GenBank/DDBJ whole genome shotgun (WGS) entry which is preliminary data.</text>
</comment>
<evidence type="ECO:0000256" key="2">
    <source>
        <dbReference type="SAM" id="Phobius"/>
    </source>
</evidence>
<dbReference type="Proteomes" id="UP001289135">
    <property type="component" value="Unassembled WGS sequence"/>
</dbReference>
<sequence length="182" mass="21032">MIELVEIFFIFSILFAIFIFLVFVIKIKSLHDKKSLEKKINSIKSTSPYSSNNTSFTYKKPKKPNQRDKNAEIQVARETVMKNKNVKIEQINDMDLSELEHYNSQETGQLASEEQLLQGQDQEKIIGFAEPQGKWTRLIMGKNIFMLMAKAASINRGSGFWQTFILLKNHQKSQGKEQNRGI</sequence>
<reference evidence="3" key="1">
    <citation type="submission" date="2023-02" db="EMBL/GenBank/DDBJ databases">
        <title>Host association and intracellularity evolved multiple times independently in the Rickettsiales.</title>
        <authorList>
            <person name="Castelli M."/>
            <person name="Nardi T."/>
            <person name="Gammuto L."/>
            <person name="Bellinzona G."/>
            <person name="Sabaneyeva E."/>
            <person name="Potekhin A."/>
            <person name="Serra V."/>
            <person name="Petroni G."/>
            <person name="Sassera D."/>
        </authorList>
    </citation>
    <scope>NUCLEOTIDE SEQUENCE</scope>
    <source>
        <strain evidence="3">USBL-36I1</strain>
    </source>
</reference>
<keyword evidence="2" id="KW-1133">Transmembrane helix</keyword>
<dbReference type="EMBL" id="JARGYU010000001">
    <property type="protein sequence ID" value="MDZ5760913.1"/>
    <property type="molecule type" value="Genomic_DNA"/>
</dbReference>
<keyword evidence="4" id="KW-1185">Reference proteome</keyword>
<keyword evidence="2" id="KW-0472">Membrane</keyword>
<feature type="transmembrane region" description="Helical" evidence="2">
    <location>
        <begin position="6"/>
        <end position="25"/>
    </location>
</feature>
<accession>A0AAE4VKB5</accession>
<gene>
    <name evidence="3" type="ORF">Lyticum_00069</name>
</gene>
<evidence type="ECO:0000256" key="1">
    <source>
        <dbReference type="SAM" id="MobiDB-lite"/>
    </source>
</evidence>
<evidence type="ECO:0000313" key="3">
    <source>
        <dbReference type="EMBL" id="MDZ5760913.1"/>
    </source>
</evidence>
<protein>
    <submittedName>
        <fullName evidence="3">Uncharacterized protein</fullName>
    </submittedName>
</protein>
<evidence type="ECO:0000313" key="4">
    <source>
        <dbReference type="Proteomes" id="UP001289135"/>
    </source>
</evidence>
<organism evidence="3 4">
    <name type="scientific">Lyticum sinuosum</name>
    <dbReference type="NCBI Taxonomy" id="1332059"/>
    <lineage>
        <taxon>Bacteria</taxon>
        <taxon>Pseudomonadati</taxon>
        <taxon>Pseudomonadota</taxon>
        <taxon>Alphaproteobacteria</taxon>
        <taxon>Rickettsiales</taxon>
        <taxon>Lyticum</taxon>
    </lineage>
</organism>
<proteinExistence type="predicted"/>
<keyword evidence="2" id="KW-0812">Transmembrane</keyword>
<dbReference type="AlphaFoldDB" id="A0AAE4VKB5"/>